<sequence length="652" mass="69269">MVHLHGILSILCLLIATYGVQARICGRSVEKQCVPRQSCRTGSESGRPVIEFRTLQKGNEGCPTAETCCHTSQIVENPNPNDDEPFHQECGNVNANGMTFTIADLNNLSQEAELPWMVALLDAKDLLYKHGGSLIAPDVVLTSTYATKNLNENQLIVRAGEWDLYTNTEQRKHVDVAVRKIVRHPDFNKDNGANNVALLFLAESLKLTRHINLICLPQPNRNFIWNRCIVSGWGKMNISDNYYMNIMKKIDLQVVDSQSCELKLKVPYSSNFRLHNSLLCAGGEIGKDACEGDGGAPLACPLQSDPKRYEQAGIVNFGYGCGGTIPGVYTDVSKMIGWIKEQIMMNRVNGLGLGGSGGGGKPIAVKPSTFGGQVGEGGDQGGLAVKFPDERPDNRAGNAELYDHPQEGRQKYATGGRGRSGGEGGNVATGGGNYDQGGVPVPYPSKRDQYAPSGPEAPDNRAGNAEFGGVLYDQEGRQKYATGGRGRSGGEGGNVAPGAGNYGQGGVPVPYPAKRDQYAPSGPEGPDNRGGNAEFGGVLYDHGGRQKYAPGGRGRSGGEGGNVATGGGNYGQGGVQVNYPAKRDQYAPSGNVALGGGNYGQGEVQVNYPAAPILYTPSGTVFPQNSVSGTRDQYLIASPETNPAPTMEVFKY</sequence>
<dbReference type="CDD" id="cd00190">
    <property type="entry name" value="Tryp_SPc"/>
    <property type="match status" value="1"/>
</dbReference>
<dbReference type="InterPro" id="IPR001314">
    <property type="entry name" value="Peptidase_S1A"/>
</dbReference>
<evidence type="ECO:0000313" key="6">
    <source>
        <dbReference type="EnsemblMetazoa" id="XP_016985920.2"/>
    </source>
</evidence>
<feature type="compositionally biased region" description="Gly residues" evidence="3">
    <location>
        <begin position="415"/>
        <end position="435"/>
    </location>
</feature>
<feature type="region of interest" description="Disordered" evidence="3">
    <location>
        <begin position="480"/>
        <end position="569"/>
    </location>
</feature>
<protein>
    <recommendedName>
        <fullName evidence="5">Peptidase S1 domain-containing protein</fullName>
    </recommendedName>
</protein>
<dbReference type="SMART" id="SM00020">
    <property type="entry name" value="Tryp_SPc"/>
    <property type="match status" value="1"/>
</dbReference>
<feature type="compositionally biased region" description="Gly residues" evidence="3">
    <location>
        <begin position="551"/>
        <end position="569"/>
    </location>
</feature>
<keyword evidence="1" id="KW-1015">Disulfide bond</keyword>
<feature type="chain" id="PRO_5046175416" description="Peptidase S1 domain-containing protein" evidence="4">
    <location>
        <begin position="23"/>
        <end position="652"/>
    </location>
</feature>
<evidence type="ECO:0000256" key="4">
    <source>
        <dbReference type="SAM" id="SignalP"/>
    </source>
</evidence>
<reference evidence="7" key="1">
    <citation type="journal article" date="2021" name="Elife">
        <title>Highly contiguous assemblies of 101 drosophilid genomes.</title>
        <authorList>
            <person name="Kim B.Y."/>
            <person name="Wang J.R."/>
            <person name="Miller D.E."/>
            <person name="Barmina O."/>
            <person name="Delaney E."/>
            <person name="Thompson A."/>
            <person name="Comeault A.A."/>
            <person name="Peede D."/>
            <person name="D'Agostino E.R."/>
            <person name="Pelaez J."/>
            <person name="Aguilar J.M."/>
            <person name="Haji D."/>
            <person name="Matsunaga T."/>
            <person name="Armstrong E.E."/>
            <person name="Zych M."/>
            <person name="Ogawa Y."/>
            <person name="Stamenkovic-Radak M."/>
            <person name="Jelic M."/>
            <person name="Veselinovic M.S."/>
            <person name="Tanaskovic M."/>
            <person name="Eric P."/>
            <person name="Gao J.J."/>
            <person name="Katoh T.K."/>
            <person name="Toda M.J."/>
            <person name="Watabe H."/>
            <person name="Watada M."/>
            <person name="Davis J.S."/>
            <person name="Moyle L.C."/>
            <person name="Manoli G."/>
            <person name="Bertolini E."/>
            <person name="Kostal V."/>
            <person name="Hawley R.S."/>
            <person name="Takahashi A."/>
            <person name="Jones C.D."/>
            <person name="Price D.K."/>
            <person name="Whiteman N."/>
            <person name="Kopp A."/>
            <person name="Matute D.R."/>
            <person name="Petrov D.A."/>
        </authorList>
    </citation>
    <scope>NUCLEOTIDE SEQUENCE [LARGE SCALE GENOMIC DNA]</scope>
</reference>
<dbReference type="PANTHER" id="PTHR24256">
    <property type="entry name" value="TRYPTASE-RELATED"/>
    <property type="match status" value="1"/>
</dbReference>
<comment type="similarity">
    <text evidence="2">Belongs to the peptidase S1 family. CLIP subfamily.</text>
</comment>
<evidence type="ECO:0000256" key="3">
    <source>
        <dbReference type="SAM" id="MobiDB-lite"/>
    </source>
</evidence>
<reference evidence="6" key="2">
    <citation type="submission" date="2025-05" db="UniProtKB">
        <authorList>
            <consortium name="EnsemblMetazoa"/>
        </authorList>
    </citation>
    <scope>IDENTIFICATION</scope>
</reference>
<feature type="compositionally biased region" description="Gly residues" evidence="3">
    <location>
        <begin position="372"/>
        <end position="381"/>
    </location>
</feature>
<proteinExistence type="inferred from homology"/>
<dbReference type="PRINTS" id="PR00722">
    <property type="entry name" value="CHYMOTRYPSIN"/>
</dbReference>
<feature type="compositionally biased region" description="Gly residues" evidence="3">
    <location>
        <begin position="483"/>
        <end position="506"/>
    </location>
</feature>
<feature type="compositionally biased region" description="Basic and acidic residues" evidence="3">
    <location>
        <begin position="401"/>
        <end position="410"/>
    </location>
</feature>
<dbReference type="GeneID" id="108049290"/>
<dbReference type="EnsemblMetazoa" id="XM_017130431.2">
    <property type="protein sequence ID" value="XP_016985920.2"/>
    <property type="gene ID" value="LOC108049290"/>
</dbReference>
<feature type="signal peptide" evidence="4">
    <location>
        <begin position="1"/>
        <end position="22"/>
    </location>
</feature>
<dbReference type="SUPFAM" id="SSF50494">
    <property type="entry name" value="Trypsin-like serine proteases"/>
    <property type="match status" value="1"/>
</dbReference>
<name>A0ABM5HVC1_DRORH</name>
<dbReference type="PROSITE" id="PS50240">
    <property type="entry name" value="TRYPSIN_DOM"/>
    <property type="match status" value="1"/>
</dbReference>
<feature type="region of interest" description="Disordered" evidence="3">
    <location>
        <begin position="368"/>
        <end position="466"/>
    </location>
</feature>
<dbReference type="Pfam" id="PF00089">
    <property type="entry name" value="Trypsin"/>
    <property type="match status" value="1"/>
</dbReference>
<evidence type="ECO:0000256" key="2">
    <source>
        <dbReference type="ARBA" id="ARBA00024195"/>
    </source>
</evidence>
<dbReference type="Gene3D" id="2.40.10.10">
    <property type="entry name" value="Trypsin-like serine proteases"/>
    <property type="match status" value="2"/>
</dbReference>
<feature type="domain" description="Peptidase S1" evidence="5">
    <location>
        <begin position="94"/>
        <end position="344"/>
    </location>
</feature>
<accession>A0ABM5HVC1</accession>
<dbReference type="Proteomes" id="UP001652680">
    <property type="component" value="Unassembled WGS sequence"/>
</dbReference>
<keyword evidence="4" id="KW-0732">Signal</keyword>
<dbReference type="InterPro" id="IPR051487">
    <property type="entry name" value="Ser/Thr_Proteases_Immune/Dev"/>
</dbReference>
<organism evidence="6 7">
    <name type="scientific">Drosophila rhopaloa</name>
    <name type="common">Fruit fly</name>
    <dbReference type="NCBI Taxonomy" id="1041015"/>
    <lineage>
        <taxon>Eukaryota</taxon>
        <taxon>Metazoa</taxon>
        <taxon>Ecdysozoa</taxon>
        <taxon>Arthropoda</taxon>
        <taxon>Hexapoda</taxon>
        <taxon>Insecta</taxon>
        <taxon>Pterygota</taxon>
        <taxon>Neoptera</taxon>
        <taxon>Endopterygota</taxon>
        <taxon>Diptera</taxon>
        <taxon>Brachycera</taxon>
        <taxon>Muscomorpha</taxon>
        <taxon>Ephydroidea</taxon>
        <taxon>Drosophilidae</taxon>
        <taxon>Drosophila</taxon>
        <taxon>Sophophora</taxon>
    </lineage>
</organism>
<evidence type="ECO:0000256" key="1">
    <source>
        <dbReference type="ARBA" id="ARBA00023157"/>
    </source>
</evidence>
<dbReference type="InterPro" id="IPR009003">
    <property type="entry name" value="Peptidase_S1_PA"/>
</dbReference>
<evidence type="ECO:0000259" key="5">
    <source>
        <dbReference type="PROSITE" id="PS50240"/>
    </source>
</evidence>
<keyword evidence="7" id="KW-1185">Reference proteome</keyword>
<dbReference type="RefSeq" id="XP_016985920.2">
    <property type="nucleotide sequence ID" value="XM_017130431.2"/>
</dbReference>
<evidence type="ECO:0000313" key="7">
    <source>
        <dbReference type="Proteomes" id="UP001652680"/>
    </source>
</evidence>
<dbReference type="InterPro" id="IPR001254">
    <property type="entry name" value="Trypsin_dom"/>
</dbReference>
<dbReference type="InterPro" id="IPR043504">
    <property type="entry name" value="Peptidase_S1_PA_chymotrypsin"/>
</dbReference>